<name>A0A1M6JJI5_9CLOT</name>
<dbReference type="Proteomes" id="UP000184080">
    <property type="component" value="Unassembled WGS sequence"/>
</dbReference>
<evidence type="ECO:0008006" key="3">
    <source>
        <dbReference type="Google" id="ProtNLM"/>
    </source>
</evidence>
<proteinExistence type="predicted"/>
<dbReference type="AlphaFoldDB" id="A0A1M6JJI5"/>
<gene>
    <name evidence="1" type="ORF">SAMN05444401_3127</name>
</gene>
<reference evidence="1 2" key="1">
    <citation type="submission" date="2016-11" db="EMBL/GenBank/DDBJ databases">
        <authorList>
            <person name="Jaros S."/>
            <person name="Januszkiewicz K."/>
            <person name="Wedrychowicz H."/>
        </authorList>
    </citation>
    <scope>NUCLEOTIDE SEQUENCE [LARGE SCALE GENOMIC DNA]</scope>
    <source>
        <strain evidence="1 2">DSM 21864</strain>
    </source>
</reference>
<accession>A0A1M6JJI5</accession>
<dbReference type="InterPro" id="IPR027417">
    <property type="entry name" value="P-loop_NTPase"/>
</dbReference>
<dbReference type="OrthoDB" id="9781752at2"/>
<dbReference type="STRING" id="1121298.SAMN05444401_3127"/>
<keyword evidence="2" id="KW-1185">Reference proteome</keyword>
<protein>
    <recommendedName>
        <fullName evidence="3">ATPase</fullName>
    </recommendedName>
</protein>
<dbReference type="EMBL" id="FQZO01000005">
    <property type="protein sequence ID" value="SHJ46869.1"/>
    <property type="molecule type" value="Genomic_DNA"/>
</dbReference>
<dbReference type="SUPFAM" id="SSF52540">
    <property type="entry name" value="P-loop containing nucleoside triphosphate hydrolases"/>
    <property type="match status" value="2"/>
</dbReference>
<sequence length="368" mass="42423">MNNYIRHMFPGANTSMGFYSFFRYILPQDEARRIVCLKGGPGTGKSSIMKKLSAYFYSNGYNIEHHHCSSDSESLDAILIKELKIAVLDGTSPHMVDPITPGAVDEILNLGQCWNEDGIKNHKVEIMDIAKTLSENYKRIYRYLRSAKEIHEDWSSFNLQSMDSNKLLTFKEDLKSKVLKGTDIGVLGKDRHLFATGITPQGIVTYIESLTNAYENVYVINGGPGFRKSETLKYILEESLKRGLYVEVFHDPFISERIEHLFIPELSTAIVTSNEINKKQIKGNEIYMEELCNTKYLNSVSNEIEYNKTLFYSMVEKALSILKNNKALHDDLEKFYIQNMYFNKLDSLGNELVDKFHKYEKEYKNEIK</sequence>
<dbReference type="RefSeq" id="WP_073008692.1">
    <property type="nucleotide sequence ID" value="NZ_FQZO01000005.1"/>
</dbReference>
<evidence type="ECO:0000313" key="2">
    <source>
        <dbReference type="Proteomes" id="UP000184080"/>
    </source>
</evidence>
<organism evidence="1 2">
    <name type="scientific">Clostridium amylolyticum</name>
    <dbReference type="NCBI Taxonomy" id="1121298"/>
    <lineage>
        <taxon>Bacteria</taxon>
        <taxon>Bacillati</taxon>
        <taxon>Bacillota</taxon>
        <taxon>Clostridia</taxon>
        <taxon>Eubacteriales</taxon>
        <taxon>Clostridiaceae</taxon>
        <taxon>Clostridium</taxon>
    </lineage>
</organism>
<evidence type="ECO:0000313" key="1">
    <source>
        <dbReference type="EMBL" id="SHJ46869.1"/>
    </source>
</evidence>